<dbReference type="EMBL" id="LR862137">
    <property type="protein sequence ID" value="CAD1844503.1"/>
    <property type="molecule type" value="Genomic_DNA"/>
</dbReference>
<organism evidence="1">
    <name type="scientific">Ananas comosus var. bracteatus</name>
    <name type="common">red pineapple</name>
    <dbReference type="NCBI Taxonomy" id="296719"/>
    <lineage>
        <taxon>Eukaryota</taxon>
        <taxon>Viridiplantae</taxon>
        <taxon>Streptophyta</taxon>
        <taxon>Embryophyta</taxon>
        <taxon>Tracheophyta</taxon>
        <taxon>Spermatophyta</taxon>
        <taxon>Magnoliopsida</taxon>
        <taxon>Liliopsida</taxon>
        <taxon>Poales</taxon>
        <taxon>Bromeliaceae</taxon>
        <taxon>Bromelioideae</taxon>
        <taxon>Ananas</taxon>
    </lineage>
</organism>
<protein>
    <submittedName>
        <fullName evidence="1">Uncharacterized protein</fullName>
    </submittedName>
</protein>
<proteinExistence type="predicted"/>
<reference evidence="1" key="1">
    <citation type="submission" date="2020-07" db="EMBL/GenBank/DDBJ databases">
        <authorList>
            <person name="Lin J."/>
        </authorList>
    </citation>
    <scope>NUCLEOTIDE SEQUENCE</scope>
</reference>
<accession>A0A6V7QMZ4</accession>
<dbReference type="AlphaFoldDB" id="A0A6V7QMZ4"/>
<gene>
    <name evidence="1" type="ORF">CB5_LOCUS27714</name>
</gene>
<name>A0A6V7QMZ4_ANACO</name>
<sequence length="116" mass="12860">MQTIVGSDCQTFKAEEFCDIQRRGGHGVVLARLISFGLIILEREASRTNITHVFFIQTLSARKNLLWYASCCSASSSEKPVQQLLAVFVQKSRGCTLSLTAVHMLSSENTLVHLKS</sequence>
<evidence type="ECO:0000313" key="1">
    <source>
        <dbReference type="EMBL" id="CAD1844503.1"/>
    </source>
</evidence>